<dbReference type="EMBL" id="CABVHP010000004">
    <property type="protein sequence ID" value="VVN92201.1"/>
    <property type="molecule type" value="Genomic_DNA"/>
</dbReference>
<dbReference type="Proteomes" id="UP000326557">
    <property type="component" value="Unassembled WGS sequence"/>
</dbReference>
<name>A0A5E6UKX6_PSEFL</name>
<sequence>MFHLAWTLRGTRLAQSRIDLKTGWILRRKRMYLRRMSPRRCPMTGDKQNPAGVPGFLCMAAVRVIVHRGQACTQFLCMAKIPVGAGLPVMQAPRFA</sequence>
<evidence type="ECO:0000313" key="2">
    <source>
        <dbReference type="Proteomes" id="UP000326557"/>
    </source>
</evidence>
<accession>A0A5E6UKX6</accession>
<dbReference type="AlphaFoldDB" id="A0A5E6UKX6"/>
<evidence type="ECO:0000313" key="1">
    <source>
        <dbReference type="EMBL" id="VVN92201.1"/>
    </source>
</evidence>
<reference evidence="1 2" key="1">
    <citation type="submission" date="2019-09" db="EMBL/GenBank/DDBJ databases">
        <authorList>
            <person name="Chandra G."/>
            <person name="Truman W A."/>
        </authorList>
    </citation>
    <scope>NUCLEOTIDE SEQUENCE [LARGE SCALE GENOMIC DNA]</scope>
    <source>
        <strain evidence="1">PS704</strain>
    </source>
</reference>
<proteinExistence type="predicted"/>
<gene>
    <name evidence="1" type="ORF">PS704_01982</name>
</gene>
<organism evidence="1 2">
    <name type="scientific">Pseudomonas fluorescens</name>
    <dbReference type="NCBI Taxonomy" id="294"/>
    <lineage>
        <taxon>Bacteria</taxon>
        <taxon>Pseudomonadati</taxon>
        <taxon>Pseudomonadota</taxon>
        <taxon>Gammaproteobacteria</taxon>
        <taxon>Pseudomonadales</taxon>
        <taxon>Pseudomonadaceae</taxon>
        <taxon>Pseudomonas</taxon>
    </lineage>
</organism>
<protein>
    <submittedName>
        <fullName evidence="1">Uncharacterized protein</fullName>
    </submittedName>
</protein>